<protein>
    <submittedName>
        <fullName evidence="4">4-amino-4-deoxychorismate lyase</fullName>
    </submittedName>
</protein>
<dbReference type="InterPro" id="IPR036038">
    <property type="entry name" value="Aminotransferase-like"/>
</dbReference>
<reference evidence="4 5" key="1">
    <citation type="submission" date="2018-02" db="EMBL/GenBank/DDBJ databases">
        <title>Genome sequence of Desulfovibrio carbinolicus DSM 3852.</title>
        <authorList>
            <person name="Wilbanks E."/>
            <person name="Skennerton C.T."/>
            <person name="Orphan V.J."/>
        </authorList>
    </citation>
    <scope>NUCLEOTIDE SEQUENCE [LARGE SCALE GENOMIC DNA]</scope>
    <source>
        <strain evidence="4 5">DSM 3852</strain>
    </source>
</reference>
<dbReference type="InterPro" id="IPR001544">
    <property type="entry name" value="Aminotrans_IV"/>
</dbReference>
<evidence type="ECO:0000256" key="2">
    <source>
        <dbReference type="ARBA" id="ARBA00009320"/>
    </source>
</evidence>
<proteinExistence type="inferred from homology"/>
<dbReference type="RefSeq" id="WP_129353450.1">
    <property type="nucleotide sequence ID" value="NZ_CP026538.1"/>
</dbReference>
<name>A0A4P6HLW6_9BACT</name>
<dbReference type="Gene3D" id="3.20.10.10">
    <property type="entry name" value="D-amino Acid Aminotransferase, subunit A, domain 2"/>
    <property type="match status" value="1"/>
</dbReference>
<comment type="similarity">
    <text evidence="2">Belongs to the class-IV pyridoxal-phosphate-dependent aminotransferase family.</text>
</comment>
<dbReference type="Proteomes" id="UP000293296">
    <property type="component" value="Chromosome"/>
</dbReference>
<dbReference type="PANTHER" id="PTHR42743:SF22">
    <property type="entry name" value="D-AMINO-ACID TRANSAMINASE, CHLOROPLASTIC"/>
    <property type="match status" value="1"/>
</dbReference>
<dbReference type="KEGG" id="dcb:C3Y92_13555"/>
<keyword evidence="5" id="KW-1185">Reference proteome</keyword>
<dbReference type="OrthoDB" id="9805628at2"/>
<comment type="cofactor">
    <cofactor evidence="1">
        <name>pyridoxal 5'-phosphate</name>
        <dbReference type="ChEBI" id="CHEBI:597326"/>
    </cofactor>
</comment>
<dbReference type="Pfam" id="PF01063">
    <property type="entry name" value="Aminotran_4"/>
    <property type="match status" value="1"/>
</dbReference>
<organism evidence="4 5">
    <name type="scientific">Solidesulfovibrio carbinolicus</name>
    <dbReference type="NCBI Taxonomy" id="296842"/>
    <lineage>
        <taxon>Bacteria</taxon>
        <taxon>Pseudomonadati</taxon>
        <taxon>Thermodesulfobacteriota</taxon>
        <taxon>Desulfovibrionia</taxon>
        <taxon>Desulfovibrionales</taxon>
        <taxon>Desulfovibrionaceae</taxon>
        <taxon>Solidesulfovibrio</taxon>
    </lineage>
</organism>
<evidence type="ECO:0000313" key="5">
    <source>
        <dbReference type="Proteomes" id="UP000293296"/>
    </source>
</evidence>
<dbReference type="GO" id="GO:0008652">
    <property type="term" value="P:amino acid biosynthetic process"/>
    <property type="evidence" value="ECO:0007669"/>
    <property type="project" value="UniProtKB-ARBA"/>
</dbReference>
<evidence type="ECO:0000256" key="1">
    <source>
        <dbReference type="ARBA" id="ARBA00001933"/>
    </source>
</evidence>
<evidence type="ECO:0000313" key="4">
    <source>
        <dbReference type="EMBL" id="QAZ68193.1"/>
    </source>
</evidence>
<gene>
    <name evidence="4" type="ORF">C3Y92_13555</name>
</gene>
<sequence length="313" mass="34127">MPEIADAQTYLERLLAAPRPGGEGVLAFYDHRIGVIGKDPRLMLMPLDDHLVHRGDGVFETLKYIGRKLYQVQPHFDRMARSAAAIHLDPPCSWDEVAQLTLDVCRAGGIDDGMVRVLVGRGPGGFGIDPAECPTPSLTIVAYRFHPRPAASFAKGVTAFRTSIPAKQNYLARIKSIDYLPNVLMKREATARGEDYPVCYDDKGFLAEGATENICIVDAAGRFVVPELTNALTGTTLLRAVELIENEMEVVFTGIREADIATAREMFILGTTNDCLSIVRYNGVPIGDGRPGPVSKRLKERLVADIAANGTAF</sequence>
<dbReference type="EMBL" id="CP026538">
    <property type="protein sequence ID" value="QAZ68193.1"/>
    <property type="molecule type" value="Genomic_DNA"/>
</dbReference>
<dbReference type="SUPFAM" id="SSF56752">
    <property type="entry name" value="D-aminoacid aminotransferase-like PLP-dependent enzymes"/>
    <property type="match status" value="1"/>
</dbReference>
<evidence type="ECO:0000256" key="3">
    <source>
        <dbReference type="ARBA" id="ARBA00022898"/>
    </source>
</evidence>
<dbReference type="GO" id="GO:0046394">
    <property type="term" value="P:carboxylic acid biosynthetic process"/>
    <property type="evidence" value="ECO:0007669"/>
    <property type="project" value="UniProtKB-ARBA"/>
</dbReference>
<keyword evidence="4" id="KW-0456">Lyase</keyword>
<dbReference type="FunFam" id="3.20.10.10:FF:000002">
    <property type="entry name" value="D-alanine aminotransferase"/>
    <property type="match status" value="1"/>
</dbReference>
<dbReference type="PANTHER" id="PTHR42743">
    <property type="entry name" value="AMINO-ACID AMINOTRANSFERASE"/>
    <property type="match status" value="1"/>
</dbReference>
<dbReference type="AlphaFoldDB" id="A0A4P6HLW6"/>
<dbReference type="InterPro" id="IPR050571">
    <property type="entry name" value="Class-IV_PLP-Dep_Aminotrnsfr"/>
</dbReference>
<keyword evidence="3" id="KW-0663">Pyridoxal phosphate</keyword>
<dbReference type="GO" id="GO:0016829">
    <property type="term" value="F:lyase activity"/>
    <property type="evidence" value="ECO:0007669"/>
    <property type="project" value="UniProtKB-KW"/>
</dbReference>
<accession>A0A4P6HLW6</accession>
<dbReference type="Gene3D" id="3.30.470.10">
    <property type="match status" value="1"/>
</dbReference>
<dbReference type="InterPro" id="IPR043132">
    <property type="entry name" value="BCAT-like_C"/>
</dbReference>
<dbReference type="InterPro" id="IPR043131">
    <property type="entry name" value="BCAT-like_N"/>
</dbReference>